<organism evidence="1 2">
    <name type="scientific">Breznakiella homolactica</name>
    <dbReference type="NCBI Taxonomy" id="2798577"/>
    <lineage>
        <taxon>Bacteria</taxon>
        <taxon>Pseudomonadati</taxon>
        <taxon>Spirochaetota</taxon>
        <taxon>Spirochaetia</taxon>
        <taxon>Spirochaetales</taxon>
        <taxon>Breznakiellaceae</taxon>
        <taxon>Breznakiella</taxon>
    </lineage>
</organism>
<dbReference type="KEGG" id="bhc:JFL75_04060"/>
<evidence type="ECO:0000313" key="1">
    <source>
        <dbReference type="EMBL" id="QQO10101.1"/>
    </source>
</evidence>
<gene>
    <name evidence="1" type="ORF">JFL75_04060</name>
</gene>
<dbReference type="Proteomes" id="UP000595917">
    <property type="component" value="Chromosome"/>
</dbReference>
<accession>A0A7T8BB71</accession>
<proteinExistence type="predicted"/>
<dbReference type="AlphaFoldDB" id="A0A7T8BB71"/>
<protein>
    <submittedName>
        <fullName evidence="1">Uncharacterized protein</fullName>
    </submittedName>
</protein>
<dbReference type="RefSeq" id="WP_215627405.1">
    <property type="nucleotide sequence ID" value="NZ_CP067089.2"/>
</dbReference>
<keyword evidence="2" id="KW-1185">Reference proteome</keyword>
<reference evidence="1" key="1">
    <citation type="submission" date="2021-01" db="EMBL/GenBank/DDBJ databases">
        <title>Description of Breznakiella homolactica.</title>
        <authorList>
            <person name="Song Y."/>
            <person name="Brune A."/>
        </authorList>
    </citation>
    <scope>NUCLEOTIDE SEQUENCE</scope>
    <source>
        <strain evidence="1">RmG30</strain>
    </source>
</reference>
<name>A0A7T8BB71_9SPIR</name>
<evidence type="ECO:0000313" key="2">
    <source>
        <dbReference type="Proteomes" id="UP000595917"/>
    </source>
</evidence>
<dbReference type="EMBL" id="CP067089">
    <property type="protein sequence ID" value="QQO10101.1"/>
    <property type="molecule type" value="Genomic_DNA"/>
</dbReference>
<sequence>MYSNEQVIEAVNNLSEKYNTLYEDFVRLHTKANVGQPLYSNAYIPYEGHTDHSFPEGQTIQTFINDNIQKIGTAAAANYGAWNNRNMITLSAMTAVPNIDTAPVNYVVLKIQTEYLDKNKDGTFFLLHAEADSHSHGQVWVWTADPVSKTLKKCLGCSSGDKASGEGQSFQKGPDNGQALILRYHHWICFNFEKEDLITDDEGFAYFAIACTNALTYISGWAIANRNTEFFWTPVINPASKRYSNIGAITYENSNYAGVGLSHQAPATTQQYYIPYNKSRELYLVFIDNTIMHKPTATIENPNWGGEAPEILIRNSVGNFSSLITYNGQPYVFKYFKLTQDFVENNTVVKQGLKLLEINLKILKSERVFHFSGIYTENA</sequence>